<dbReference type="Gene3D" id="3.10.129.10">
    <property type="entry name" value="Hotdog Thioesterase"/>
    <property type="match status" value="1"/>
</dbReference>
<organism evidence="4 5">
    <name type="scientific">Catenulispora subtropica</name>
    <dbReference type="NCBI Taxonomy" id="450798"/>
    <lineage>
        <taxon>Bacteria</taxon>
        <taxon>Bacillati</taxon>
        <taxon>Actinomycetota</taxon>
        <taxon>Actinomycetes</taxon>
        <taxon>Catenulisporales</taxon>
        <taxon>Catenulisporaceae</taxon>
        <taxon>Catenulispora</taxon>
    </lineage>
</organism>
<sequence length="279" mass="29288">MSFNLEALGVWTEPKHFTVGRERVAAYAAATNDPVAAHVAGELAPPVFAVVPAFESSAEAVLAVAPPELLMMLVHGGQDFFYHRPITPGMELVTRSAPVGVRQTSAGVVVAVKSQTRTADGELVNEQWMSTFFRGAQGQEPGGEQAPGHALEEAVRATEPVGEAKQHVDADQPVRYAEPSGDHNPIHLDEDFARAVGLPGVINHGLCTMAFVSHAVTGVAEADPRTLKRLAVRFAKPVLPGQDIATRVWAAGAAGAFAFETASDAGVVVIKDGLAVFGS</sequence>
<comment type="caution">
    <text evidence="4">The sequence shown here is derived from an EMBL/GenBank/DDBJ whole genome shotgun (WGS) entry which is preliminary data.</text>
</comment>
<dbReference type="InterPro" id="IPR039569">
    <property type="entry name" value="FAS1-like_DH_region"/>
</dbReference>
<dbReference type="PANTHER" id="PTHR13078">
    <property type="entry name" value="PEROXISOMAL MULTIFUNCTIONAL ENZYME TYPE 2-RELATED"/>
    <property type="match status" value="1"/>
</dbReference>
<dbReference type="PANTHER" id="PTHR13078:SF56">
    <property type="entry name" value="PEROXISOMAL MULTIFUNCTIONAL ENZYME TYPE 2"/>
    <property type="match status" value="1"/>
</dbReference>
<dbReference type="RefSeq" id="WP_344657227.1">
    <property type="nucleotide sequence ID" value="NZ_BAAAQM010000012.1"/>
</dbReference>
<dbReference type="EMBL" id="BAAAQM010000012">
    <property type="protein sequence ID" value="GAA1966891.1"/>
    <property type="molecule type" value="Genomic_DNA"/>
</dbReference>
<name>A0ABN2RC79_9ACTN</name>
<protein>
    <submittedName>
        <fullName evidence="4">MaoC/PaaZ C-terminal domain-containing protein</fullName>
    </submittedName>
</protein>
<evidence type="ECO:0000259" key="2">
    <source>
        <dbReference type="Pfam" id="PF01575"/>
    </source>
</evidence>
<dbReference type="PRINTS" id="PR01483">
    <property type="entry name" value="FASYNTHASE"/>
</dbReference>
<evidence type="ECO:0000259" key="3">
    <source>
        <dbReference type="Pfam" id="PF13452"/>
    </source>
</evidence>
<dbReference type="Pfam" id="PF13452">
    <property type="entry name" value="FAS1_DH_region"/>
    <property type="match status" value="1"/>
</dbReference>
<dbReference type="Proteomes" id="UP001499854">
    <property type="component" value="Unassembled WGS sequence"/>
</dbReference>
<reference evidence="4 5" key="1">
    <citation type="journal article" date="2019" name="Int. J. Syst. Evol. Microbiol.">
        <title>The Global Catalogue of Microorganisms (GCM) 10K type strain sequencing project: providing services to taxonomists for standard genome sequencing and annotation.</title>
        <authorList>
            <consortium name="The Broad Institute Genomics Platform"/>
            <consortium name="The Broad Institute Genome Sequencing Center for Infectious Disease"/>
            <person name="Wu L."/>
            <person name="Ma J."/>
        </authorList>
    </citation>
    <scope>NUCLEOTIDE SEQUENCE [LARGE SCALE GENOMIC DNA]</scope>
    <source>
        <strain evidence="4 5">JCM 16013</strain>
    </source>
</reference>
<evidence type="ECO:0000256" key="1">
    <source>
        <dbReference type="ARBA" id="ARBA00005254"/>
    </source>
</evidence>
<dbReference type="SUPFAM" id="SSF54637">
    <property type="entry name" value="Thioesterase/thiol ester dehydrase-isomerase"/>
    <property type="match status" value="2"/>
</dbReference>
<evidence type="ECO:0000313" key="4">
    <source>
        <dbReference type="EMBL" id="GAA1966891.1"/>
    </source>
</evidence>
<dbReference type="InterPro" id="IPR002539">
    <property type="entry name" value="MaoC-like_dom"/>
</dbReference>
<gene>
    <name evidence="4" type="ORF">GCM10009838_25990</name>
</gene>
<evidence type="ECO:0000313" key="5">
    <source>
        <dbReference type="Proteomes" id="UP001499854"/>
    </source>
</evidence>
<accession>A0ABN2RC79</accession>
<dbReference type="InterPro" id="IPR029069">
    <property type="entry name" value="HotDog_dom_sf"/>
</dbReference>
<keyword evidence="5" id="KW-1185">Reference proteome</keyword>
<proteinExistence type="inferred from homology"/>
<comment type="similarity">
    <text evidence="1">Belongs to the enoyl-CoA hydratase/isomerase family.</text>
</comment>
<feature type="domain" description="MaoC-like" evidence="2">
    <location>
        <begin position="159"/>
        <end position="255"/>
    </location>
</feature>
<dbReference type="InterPro" id="IPR003965">
    <property type="entry name" value="Fatty_acid_synthase"/>
</dbReference>
<feature type="domain" description="FAS1-like dehydratase" evidence="3">
    <location>
        <begin position="8"/>
        <end position="126"/>
    </location>
</feature>
<dbReference type="Pfam" id="PF01575">
    <property type="entry name" value="MaoC_dehydratas"/>
    <property type="match status" value="1"/>
</dbReference>